<evidence type="ECO:0000259" key="3">
    <source>
        <dbReference type="PROSITE" id="PS50887"/>
    </source>
</evidence>
<feature type="domain" description="GGDEF" evidence="3">
    <location>
        <begin position="487"/>
        <end position="616"/>
    </location>
</feature>
<accession>A0ABS9P9Y9</accession>
<dbReference type="Gene3D" id="3.30.70.270">
    <property type="match status" value="1"/>
</dbReference>
<proteinExistence type="predicted"/>
<dbReference type="NCBIfam" id="TIGR00254">
    <property type="entry name" value="GGDEF"/>
    <property type="match status" value="1"/>
</dbReference>
<dbReference type="RefSeq" id="WP_238977718.1">
    <property type="nucleotide sequence ID" value="NZ_JABFUC010000009.1"/>
</dbReference>
<dbReference type="InterPro" id="IPR013654">
    <property type="entry name" value="PAS_2"/>
</dbReference>
<dbReference type="PANTHER" id="PTHR45138:SF9">
    <property type="entry name" value="DIGUANYLATE CYCLASE DGCM-RELATED"/>
    <property type="match status" value="1"/>
</dbReference>
<evidence type="ECO:0000256" key="1">
    <source>
        <dbReference type="ARBA" id="ARBA00012528"/>
    </source>
</evidence>
<reference evidence="4 5" key="1">
    <citation type="submission" date="2020-05" db="EMBL/GenBank/DDBJ databases">
        <title>Comparative genomic analysis of denitrifying bacteria from Halomonas genus.</title>
        <authorList>
            <person name="Wang L."/>
            <person name="Shao Z."/>
        </authorList>
    </citation>
    <scope>NUCLEOTIDE SEQUENCE [LARGE SCALE GENOMIC DNA]</scope>
    <source>
        <strain evidence="4 5">A4</strain>
    </source>
</reference>
<dbReference type="InterPro" id="IPR050469">
    <property type="entry name" value="Diguanylate_Cyclase"/>
</dbReference>
<dbReference type="CDD" id="cd01949">
    <property type="entry name" value="GGDEF"/>
    <property type="match status" value="1"/>
</dbReference>
<evidence type="ECO:0000313" key="4">
    <source>
        <dbReference type="EMBL" id="MCG6658573.1"/>
    </source>
</evidence>
<dbReference type="EC" id="2.7.7.65" evidence="1"/>
<organism evidence="4 5">
    <name type="scientific">Billgrantia campisalis</name>
    <dbReference type="NCBI Taxonomy" id="74661"/>
    <lineage>
        <taxon>Bacteria</taxon>
        <taxon>Pseudomonadati</taxon>
        <taxon>Pseudomonadota</taxon>
        <taxon>Gammaproteobacteria</taxon>
        <taxon>Oceanospirillales</taxon>
        <taxon>Halomonadaceae</taxon>
        <taxon>Billgrantia</taxon>
    </lineage>
</organism>
<dbReference type="PROSITE" id="PS50887">
    <property type="entry name" value="GGDEF"/>
    <property type="match status" value="1"/>
</dbReference>
<comment type="caution">
    <text evidence="4">The sequence shown here is derived from an EMBL/GenBank/DDBJ whole genome shotgun (WGS) entry which is preliminary data.</text>
</comment>
<dbReference type="InterPro" id="IPR043150">
    <property type="entry name" value="Phytochrome_PHY_sf"/>
</dbReference>
<dbReference type="SUPFAM" id="SSF55781">
    <property type="entry name" value="GAF domain-like"/>
    <property type="match status" value="2"/>
</dbReference>
<dbReference type="SMART" id="SM00267">
    <property type="entry name" value="GGDEF"/>
    <property type="match status" value="1"/>
</dbReference>
<dbReference type="EMBL" id="JABFUC010000009">
    <property type="protein sequence ID" value="MCG6658573.1"/>
    <property type="molecule type" value="Genomic_DNA"/>
</dbReference>
<dbReference type="InterPro" id="IPR035965">
    <property type="entry name" value="PAS-like_dom_sf"/>
</dbReference>
<gene>
    <name evidence="4" type="ORF">HOP52_12500</name>
</gene>
<dbReference type="Gene3D" id="3.30.450.270">
    <property type="match status" value="1"/>
</dbReference>
<evidence type="ECO:0000256" key="2">
    <source>
        <dbReference type="ARBA" id="ARBA00034247"/>
    </source>
</evidence>
<dbReference type="Proteomes" id="UP000814385">
    <property type="component" value="Unassembled WGS sequence"/>
</dbReference>
<dbReference type="Pfam" id="PF00990">
    <property type="entry name" value="GGDEF"/>
    <property type="match status" value="1"/>
</dbReference>
<dbReference type="SUPFAM" id="SSF55073">
    <property type="entry name" value="Nucleotide cyclase"/>
    <property type="match status" value="1"/>
</dbReference>
<name>A0ABS9P9Y9_9GAMM</name>
<protein>
    <recommendedName>
        <fullName evidence="1">diguanylate cyclase</fullName>
        <ecNumber evidence="1">2.7.7.65</ecNumber>
    </recommendedName>
</protein>
<evidence type="ECO:0000313" key="5">
    <source>
        <dbReference type="Proteomes" id="UP000814385"/>
    </source>
</evidence>
<dbReference type="InterPro" id="IPR013515">
    <property type="entry name" value="Phytochrome_cen-reg"/>
</dbReference>
<dbReference type="Gene3D" id="3.30.450.20">
    <property type="entry name" value="PAS domain"/>
    <property type="match status" value="1"/>
</dbReference>
<dbReference type="PANTHER" id="PTHR45138">
    <property type="entry name" value="REGULATORY COMPONENTS OF SENSORY TRANSDUCTION SYSTEM"/>
    <property type="match status" value="1"/>
</dbReference>
<sequence>MDSLGMDLEASEYSAALKHDTRAIQPHGCLVTVDRQWCRISVASANLEHFFAQTADEALAHSPQRLLGTRLTRALQQALSQCPQTGPSQYAARRLRSAGHSLLVAAHGTQSGATLEIEPLDSVQDDLACQAISWGNRIAECNDEDQLIDLLLGAVRNLSGHDQASIHHLPPAAHPGPGSFSSLRMVADTQAAPIPLIGKPRASGASPSSELLALPATEAQRLRQSGIRSILAISLDEDAATPWGTLIHYSNVPLHLPSPLRRLLWLLSRTALQRLHLLEARRNLQHKQRFLDAYPKLSNDSQRRLPIHTLRKASQTWLADFRACGMLLIHGNQINGVGIHPEKSTLCEIIQFLNSHDRQLPWASHDLSQTPLAQLAQDSRVSGMLAAPLSLSDTASGWLLFFRPPRSTGNPSQPWSRSDLHNGQELARFLSTDMKVRYARKLTLKLQEHNATLMQLAHTDPVTQIANRHHIEQILDTELLASERDHTPCSLLLFDIDHFKRINDTHGHNTGDKVLRRLAHEVQARLRATDHLGRWGGEEFLIIAAGCRLDAAVELANRLCHDIPTLSIPPVERISVSIGVTRWEPGDTPRSIIRRADLAMYEAKDAGRSCVRVAAPP</sequence>
<dbReference type="InterPro" id="IPR000160">
    <property type="entry name" value="GGDEF_dom"/>
</dbReference>
<dbReference type="Pfam" id="PF08446">
    <property type="entry name" value="PAS_2"/>
    <property type="match status" value="1"/>
</dbReference>
<comment type="catalytic activity">
    <reaction evidence="2">
        <text>2 GTP = 3',3'-c-di-GMP + 2 diphosphate</text>
        <dbReference type="Rhea" id="RHEA:24898"/>
        <dbReference type="ChEBI" id="CHEBI:33019"/>
        <dbReference type="ChEBI" id="CHEBI:37565"/>
        <dbReference type="ChEBI" id="CHEBI:58805"/>
        <dbReference type="EC" id="2.7.7.65"/>
    </reaction>
</comment>
<dbReference type="InterPro" id="IPR029787">
    <property type="entry name" value="Nucleotide_cyclase"/>
</dbReference>
<dbReference type="Pfam" id="PF00360">
    <property type="entry name" value="PHY"/>
    <property type="match status" value="1"/>
</dbReference>
<dbReference type="SUPFAM" id="SSF55785">
    <property type="entry name" value="PYP-like sensor domain (PAS domain)"/>
    <property type="match status" value="1"/>
</dbReference>
<dbReference type="InterPro" id="IPR043128">
    <property type="entry name" value="Rev_trsase/Diguanyl_cyclase"/>
</dbReference>
<keyword evidence="5" id="KW-1185">Reference proteome</keyword>